<organism evidence="2 3">
    <name type="scientific">Nonomuraea ferruginea</name>
    <dbReference type="NCBI Taxonomy" id="46174"/>
    <lineage>
        <taxon>Bacteria</taxon>
        <taxon>Bacillati</taxon>
        <taxon>Actinomycetota</taxon>
        <taxon>Actinomycetes</taxon>
        <taxon>Streptosporangiales</taxon>
        <taxon>Streptosporangiaceae</taxon>
        <taxon>Nonomuraea</taxon>
    </lineage>
</organism>
<keyword evidence="1" id="KW-0732">Signal</keyword>
<comment type="caution">
    <text evidence="2">The sequence shown here is derived from an EMBL/GenBank/DDBJ whole genome shotgun (WGS) entry which is preliminary data.</text>
</comment>
<gene>
    <name evidence="2" type="ORF">OUY24_28430</name>
</gene>
<accession>A0ABT4T573</accession>
<evidence type="ECO:0008006" key="4">
    <source>
        <dbReference type="Google" id="ProtNLM"/>
    </source>
</evidence>
<feature type="signal peptide" evidence="1">
    <location>
        <begin position="1"/>
        <end position="27"/>
    </location>
</feature>
<dbReference type="RefSeq" id="WP_148033635.1">
    <property type="nucleotide sequence ID" value="NZ_BAABFD010000025.1"/>
</dbReference>
<evidence type="ECO:0000256" key="1">
    <source>
        <dbReference type="SAM" id="SignalP"/>
    </source>
</evidence>
<evidence type="ECO:0000313" key="3">
    <source>
        <dbReference type="Proteomes" id="UP001212498"/>
    </source>
</evidence>
<sequence length="85" mass="8828">MIKKLCATGFVVATAVGVTVLAAPAHADSWTDNWSTNTSSSQSGNTFSRVGSANHGWGRSVNVNNLNGYAITAANGSTAITYIFF</sequence>
<reference evidence="2 3" key="1">
    <citation type="submission" date="2022-11" db="EMBL/GenBank/DDBJ databases">
        <title>Nonomuraea corallina sp. nov., a new species of the genus Nonomuraea isolated from sea side sediment in Thai sea.</title>
        <authorList>
            <person name="Ngamcharungchit C."/>
            <person name="Matsumoto A."/>
            <person name="Suriyachadkun C."/>
            <person name="Panbangred W."/>
            <person name="Inahashi Y."/>
            <person name="Intra B."/>
        </authorList>
    </citation>
    <scope>NUCLEOTIDE SEQUENCE [LARGE SCALE GENOMIC DNA]</scope>
    <source>
        <strain evidence="2 3">DSM 43553</strain>
    </source>
</reference>
<protein>
    <recommendedName>
        <fullName evidence="4">Lactococcin 972 family bacteriocin</fullName>
    </recommendedName>
</protein>
<dbReference type="EMBL" id="JAPNUD010000102">
    <property type="protein sequence ID" value="MDA0644575.1"/>
    <property type="molecule type" value="Genomic_DNA"/>
</dbReference>
<name>A0ABT4T573_9ACTN</name>
<keyword evidence="3" id="KW-1185">Reference proteome</keyword>
<dbReference type="Proteomes" id="UP001212498">
    <property type="component" value="Unassembled WGS sequence"/>
</dbReference>
<evidence type="ECO:0000313" key="2">
    <source>
        <dbReference type="EMBL" id="MDA0644575.1"/>
    </source>
</evidence>
<proteinExistence type="predicted"/>
<feature type="chain" id="PRO_5045525478" description="Lactococcin 972 family bacteriocin" evidence="1">
    <location>
        <begin position="28"/>
        <end position="85"/>
    </location>
</feature>